<evidence type="ECO:0000259" key="4">
    <source>
        <dbReference type="PROSITE" id="PS50893"/>
    </source>
</evidence>
<dbReference type="EMBL" id="JBHSOW010000102">
    <property type="protein sequence ID" value="MFC5652647.1"/>
    <property type="molecule type" value="Genomic_DNA"/>
</dbReference>
<dbReference type="InterPro" id="IPR015854">
    <property type="entry name" value="ABC_transpr_LolD-like"/>
</dbReference>
<keyword evidence="2" id="KW-0547">Nucleotide-binding</keyword>
<dbReference type="PROSITE" id="PS50893">
    <property type="entry name" value="ABC_TRANSPORTER_2"/>
    <property type="match status" value="1"/>
</dbReference>
<dbReference type="SUPFAM" id="SSF52540">
    <property type="entry name" value="P-loop containing nucleoside triphosphate hydrolases"/>
    <property type="match status" value="1"/>
</dbReference>
<dbReference type="Proteomes" id="UP001596047">
    <property type="component" value="Unassembled WGS sequence"/>
</dbReference>
<name>A0ABW0W395_9BACL</name>
<proteinExistence type="predicted"/>
<accession>A0ABW0W395</accession>
<dbReference type="InterPro" id="IPR027417">
    <property type="entry name" value="P-loop_NTPase"/>
</dbReference>
<comment type="caution">
    <text evidence="5">The sequence shown here is derived from an EMBL/GenBank/DDBJ whole genome shotgun (WGS) entry which is preliminary data.</text>
</comment>
<keyword evidence="3 5" id="KW-0067">ATP-binding</keyword>
<dbReference type="PANTHER" id="PTHR24220">
    <property type="entry name" value="IMPORT ATP-BINDING PROTEIN"/>
    <property type="match status" value="1"/>
</dbReference>
<dbReference type="InterPro" id="IPR003593">
    <property type="entry name" value="AAA+_ATPase"/>
</dbReference>
<dbReference type="Gene3D" id="3.40.50.300">
    <property type="entry name" value="P-loop containing nucleotide triphosphate hydrolases"/>
    <property type="match status" value="1"/>
</dbReference>
<dbReference type="Pfam" id="PF00005">
    <property type="entry name" value="ABC_tran"/>
    <property type="match status" value="1"/>
</dbReference>
<organism evidence="5 6">
    <name type="scientific">Paenibacillus solisilvae</name>
    <dbReference type="NCBI Taxonomy" id="2486751"/>
    <lineage>
        <taxon>Bacteria</taxon>
        <taxon>Bacillati</taxon>
        <taxon>Bacillota</taxon>
        <taxon>Bacilli</taxon>
        <taxon>Bacillales</taxon>
        <taxon>Paenibacillaceae</taxon>
        <taxon>Paenibacillus</taxon>
    </lineage>
</organism>
<evidence type="ECO:0000256" key="1">
    <source>
        <dbReference type="ARBA" id="ARBA00022448"/>
    </source>
</evidence>
<gene>
    <name evidence="5" type="ORF">ACFPYJ_26710</name>
</gene>
<dbReference type="InterPro" id="IPR003439">
    <property type="entry name" value="ABC_transporter-like_ATP-bd"/>
</dbReference>
<sequence>MLIIKQLVKSYSADQQAITVLDLPHLAIDPKQKVALVGPSGCGKSTLLNIIAGIVRPTSGEVNVLGTDILGLSETKMDTYRARNIGYVFQNFNLLPGFTALENILIAMRFAATIPAGNRKKRAIELLERAGLHHRLHINASRLSQGEQQRVAIARAIANKPSIVLADEPTANLDRHNAAMAVSMLKEMCRTQQTTLIVSTHDMELAGQMDAIVNLREMKPDKPEVVCNVSA</sequence>
<dbReference type="PROSITE" id="PS00211">
    <property type="entry name" value="ABC_TRANSPORTER_1"/>
    <property type="match status" value="1"/>
</dbReference>
<reference evidence="6" key="1">
    <citation type="journal article" date="2019" name="Int. J. Syst. Evol. Microbiol.">
        <title>The Global Catalogue of Microorganisms (GCM) 10K type strain sequencing project: providing services to taxonomists for standard genome sequencing and annotation.</title>
        <authorList>
            <consortium name="The Broad Institute Genomics Platform"/>
            <consortium name="The Broad Institute Genome Sequencing Center for Infectious Disease"/>
            <person name="Wu L."/>
            <person name="Ma J."/>
        </authorList>
    </citation>
    <scope>NUCLEOTIDE SEQUENCE [LARGE SCALE GENOMIC DNA]</scope>
    <source>
        <strain evidence="6">CGMCC 1.3240</strain>
    </source>
</reference>
<dbReference type="CDD" id="cd03255">
    <property type="entry name" value="ABC_MJ0796_LolCDE_FtsE"/>
    <property type="match status" value="1"/>
</dbReference>
<keyword evidence="1" id="KW-0813">Transport</keyword>
<feature type="domain" description="ABC transporter" evidence="4">
    <location>
        <begin position="2"/>
        <end position="231"/>
    </location>
</feature>
<evidence type="ECO:0000256" key="2">
    <source>
        <dbReference type="ARBA" id="ARBA00022741"/>
    </source>
</evidence>
<evidence type="ECO:0000256" key="3">
    <source>
        <dbReference type="ARBA" id="ARBA00022840"/>
    </source>
</evidence>
<dbReference type="SMART" id="SM00382">
    <property type="entry name" value="AAA"/>
    <property type="match status" value="1"/>
</dbReference>
<dbReference type="PANTHER" id="PTHR24220:SF659">
    <property type="entry name" value="TRANSPORTER, PUTATIVE-RELATED"/>
    <property type="match status" value="1"/>
</dbReference>
<evidence type="ECO:0000313" key="5">
    <source>
        <dbReference type="EMBL" id="MFC5652647.1"/>
    </source>
</evidence>
<keyword evidence="6" id="KW-1185">Reference proteome</keyword>
<evidence type="ECO:0000313" key="6">
    <source>
        <dbReference type="Proteomes" id="UP001596047"/>
    </source>
</evidence>
<dbReference type="InterPro" id="IPR017871">
    <property type="entry name" value="ABC_transporter-like_CS"/>
</dbReference>
<dbReference type="InterPro" id="IPR017911">
    <property type="entry name" value="MacB-like_ATP-bd"/>
</dbReference>
<dbReference type="RefSeq" id="WP_379191294.1">
    <property type="nucleotide sequence ID" value="NZ_JBHSOW010000102.1"/>
</dbReference>
<dbReference type="GO" id="GO:0005524">
    <property type="term" value="F:ATP binding"/>
    <property type="evidence" value="ECO:0007669"/>
    <property type="project" value="UniProtKB-KW"/>
</dbReference>
<protein>
    <submittedName>
        <fullName evidence="5">ABC transporter ATP-binding protein</fullName>
    </submittedName>
</protein>